<evidence type="ECO:0000256" key="10">
    <source>
        <dbReference type="ARBA" id="ARBA00022840"/>
    </source>
</evidence>
<evidence type="ECO:0000256" key="8">
    <source>
        <dbReference type="ARBA" id="ARBA00022741"/>
    </source>
</evidence>
<evidence type="ECO:0000256" key="14">
    <source>
        <dbReference type="ARBA" id="ARBA00048152"/>
    </source>
</evidence>
<evidence type="ECO:0000256" key="3">
    <source>
        <dbReference type="ARBA" id="ARBA00008663"/>
    </source>
</evidence>
<dbReference type="InterPro" id="IPR011037">
    <property type="entry name" value="Pyrv_Knase-like_insert_dom_sf"/>
</dbReference>
<dbReference type="Proteomes" id="UP000287651">
    <property type="component" value="Unassembled WGS sequence"/>
</dbReference>
<dbReference type="Pfam" id="PF02887">
    <property type="entry name" value="PK_C"/>
    <property type="match status" value="1"/>
</dbReference>
<comment type="subunit">
    <text evidence="4">Homotetramer.</text>
</comment>
<dbReference type="InterPro" id="IPR015813">
    <property type="entry name" value="Pyrv/PenolPyrv_kinase-like_dom"/>
</dbReference>
<dbReference type="EMBL" id="AMZH03006722">
    <property type="protein sequence ID" value="RRT63101.1"/>
    <property type="molecule type" value="Genomic_DNA"/>
</dbReference>
<evidence type="ECO:0000256" key="6">
    <source>
        <dbReference type="ARBA" id="ARBA00022679"/>
    </source>
</evidence>
<dbReference type="GO" id="GO:0016301">
    <property type="term" value="F:kinase activity"/>
    <property type="evidence" value="ECO:0007669"/>
    <property type="project" value="UniProtKB-KW"/>
</dbReference>
<keyword evidence="9 15" id="KW-0418">Kinase</keyword>
<dbReference type="AlphaFoldDB" id="A0A426ZGL4"/>
<name>A0A426ZGL4_ENSVE</name>
<gene>
    <name evidence="18" type="ORF">B296_00004784</name>
</gene>
<protein>
    <recommendedName>
        <fullName evidence="5 15">Pyruvate kinase</fullName>
        <ecNumber evidence="5 15">2.7.1.40</ecNumber>
    </recommendedName>
</protein>
<keyword evidence="10" id="KW-0067">ATP-binding</keyword>
<evidence type="ECO:0000256" key="5">
    <source>
        <dbReference type="ARBA" id="ARBA00012142"/>
    </source>
</evidence>
<dbReference type="InterPro" id="IPR036918">
    <property type="entry name" value="Pyrv_Knase_C_sf"/>
</dbReference>
<comment type="cofactor">
    <cofactor evidence="1">
        <name>K(+)</name>
        <dbReference type="ChEBI" id="CHEBI:29103"/>
    </cofactor>
</comment>
<feature type="domain" description="Pyruvate kinase barrel" evidence="16">
    <location>
        <begin position="91"/>
        <end position="252"/>
    </location>
</feature>
<dbReference type="GO" id="GO:0004743">
    <property type="term" value="F:pyruvate kinase activity"/>
    <property type="evidence" value="ECO:0007669"/>
    <property type="project" value="UniProtKB-EC"/>
</dbReference>
<evidence type="ECO:0000313" key="18">
    <source>
        <dbReference type="EMBL" id="RRT63101.1"/>
    </source>
</evidence>
<dbReference type="GO" id="GO:0030955">
    <property type="term" value="F:potassium ion binding"/>
    <property type="evidence" value="ECO:0007669"/>
    <property type="project" value="InterPro"/>
</dbReference>
<dbReference type="PANTHER" id="PTHR11817">
    <property type="entry name" value="PYRUVATE KINASE"/>
    <property type="match status" value="1"/>
</dbReference>
<evidence type="ECO:0000313" key="19">
    <source>
        <dbReference type="Proteomes" id="UP000287651"/>
    </source>
</evidence>
<comment type="catalytic activity">
    <reaction evidence="14 15">
        <text>pyruvate + ATP = phosphoenolpyruvate + ADP + H(+)</text>
        <dbReference type="Rhea" id="RHEA:18157"/>
        <dbReference type="ChEBI" id="CHEBI:15361"/>
        <dbReference type="ChEBI" id="CHEBI:15378"/>
        <dbReference type="ChEBI" id="CHEBI:30616"/>
        <dbReference type="ChEBI" id="CHEBI:58702"/>
        <dbReference type="ChEBI" id="CHEBI:456216"/>
        <dbReference type="EC" id="2.7.1.40"/>
    </reaction>
</comment>
<dbReference type="InterPro" id="IPR015795">
    <property type="entry name" value="Pyrv_Knase_C"/>
</dbReference>
<evidence type="ECO:0000256" key="7">
    <source>
        <dbReference type="ARBA" id="ARBA00022723"/>
    </source>
</evidence>
<accession>A0A426ZGL4</accession>
<evidence type="ECO:0000256" key="11">
    <source>
        <dbReference type="ARBA" id="ARBA00022842"/>
    </source>
</evidence>
<dbReference type="Gene3D" id="2.40.33.10">
    <property type="entry name" value="PK beta-barrel domain-like"/>
    <property type="match status" value="1"/>
</dbReference>
<evidence type="ECO:0000259" key="17">
    <source>
        <dbReference type="Pfam" id="PF02887"/>
    </source>
</evidence>
<evidence type="ECO:0000256" key="2">
    <source>
        <dbReference type="ARBA" id="ARBA00004997"/>
    </source>
</evidence>
<evidence type="ECO:0000256" key="12">
    <source>
        <dbReference type="ARBA" id="ARBA00023152"/>
    </source>
</evidence>
<dbReference type="InterPro" id="IPR001697">
    <property type="entry name" value="Pyr_Knase"/>
</dbReference>
<dbReference type="FunFam" id="2.40.33.10:FF:000001">
    <property type="entry name" value="Pyruvate kinase"/>
    <property type="match status" value="1"/>
</dbReference>
<proteinExistence type="inferred from homology"/>
<organism evidence="18 19">
    <name type="scientific">Ensete ventricosum</name>
    <name type="common">Abyssinian banana</name>
    <name type="synonym">Musa ensete</name>
    <dbReference type="NCBI Taxonomy" id="4639"/>
    <lineage>
        <taxon>Eukaryota</taxon>
        <taxon>Viridiplantae</taxon>
        <taxon>Streptophyta</taxon>
        <taxon>Embryophyta</taxon>
        <taxon>Tracheophyta</taxon>
        <taxon>Spermatophyta</taxon>
        <taxon>Magnoliopsida</taxon>
        <taxon>Liliopsida</taxon>
        <taxon>Zingiberales</taxon>
        <taxon>Musaceae</taxon>
        <taxon>Ensete</taxon>
    </lineage>
</organism>
<comment type="pathway">
    <text evidence="2 15">Carbohydrate degradation; glycolysis; pyruvate from D-glyceraldehyde 3-phosphate: step 5/5.</text>
</comment>
<reference evidence="18 19" key="1">
    <citation type="journal article" date="2014" name="Agronomy (Basel)">
        <title>A Draft Genome Sequence for Ensete ventricosum, the Drought-Tolerant Tree Against Hunger.</title>
        <authorList>
            <person name="Harrison J."/>
            <person name="Moore K.A."/>
            <person name="Paszkiewicz K."/>
            <person name="Jones T."/>
            <person name="Grant M."/>
            <person name="Ambacheew D."/>
            <person name="Muzemil S."/>
            <person name="Studholme D.J."/>
        </authorList>
    </citation>
    <scope>NUCLEOTIDE SEQUENCE [LARGE SCALE GENOMIC DNA]</scope>
</reference>
<evidence type="ECO:0000256" key="9">
    <source>
        <dbReference type="ARBA" id="ARBA00022777"/>
    </source>
</evidence>
<dbReference type="UniPathway" id="UPA00109">
    <property type="reaction ID" value="UER00188"/>
</dbReference>
<dbReference type="SUPFAM" id="SSF51621">
    <property type="entry name" value="Phosphoenolpyruvate/pyruvate domain"/>
    <property type="match status" value="1"/>
</dbReference>
<feature type="domain" description="Pyruvate kinase C-terminal" evidence="17">
    <location>
        <begin position="350"/>
        <end position="471"/>
    </location>
</feature>
<dbReference type="GO" id="GO:0000287">
    <property type="term" value="F:magnesium ion binding"/>
    <property type="evidence" value="ECO:0007669"/>
    <property type="project" value="InterPro"/>
</dbReference>
<keyword evidence="8" id="KW-0547">Nucleotide-binding</keyword>
<dbReference type="InterPro" id="IPR015793">
    <property type="entry name" value="Pyrv_Knase_brl"/>
</dbReference>
<keyword evidence="7" id="KW-0479">Metal-binding</keyword>
<dbReference type="PRINTS" id="PR01050">
    <property type="entry name" value="PYRUVTKNASE"/>
</dbReference>
<sequence>MISGRAHATALIGHIVASSQTCPIRGVVETLFGSMANIDIEGILKELPNDGRVPKTKIVCTLGPSSRSVPMLEKLLRAGMNVARPLKYLPCILLSSQGPEIRTGFLKDGKPIKLKEGQEITITTDYSIKGDENVISMSYKKLPVDLKPGNTILCSDGTITLTVESCDPEAGTVKCRCQNTATLGERKNVNLPGVVVDLPTLTEKDKEDIMGWGVPNNIDMIAVSFVRKGSDLVTVRQFLGPHAKHIKLMSKMMIYKCNLVGKPVVTATQMLESMIKSPRPTRAEATDVANAVLDGTDCVMLSGESAAGAYPELAVKIMARICIQAESSLDYEAIFKEMIRSAPLPMSPLESLASSAVRTANKAKAKLIVVLTRGGTTAKLVAKYRPSVPILSVVVPVLLTTDSFDWSVSDESPARQSLIYRGLIPLLAEGSVKATDSESTEVILQAALKSAVEQNLCEPGDAVVALHRIGVASVIKICIVK</sequence>
<dbReference type="Gene3D" id="3.20.20.60">
    <property type="entry name" value="Phosphoenolpyruvate-binding domains"/>
    <property type="match status" value="2"/>
</dbReference>
<evidence type="ECO:0000256" key="15">
    <source>
        <dbReference type="RuleBase" id="RU000504"/>
    </source>
</evidence>
<dbReference type="EC" id="2.7.1.40" evidence="5 15"/>
<keyword evidence="11 15" id="KW-0460">Magnesium</keyword>
<dbReference type="InterPro" id="IPR015806">
    <property type="entry name" value="Pyrv_Knase_insert_dom_sf"/>
</dbReference>
<dbReference type="FunFam" id="3.40.1380.20:FF:000005">
    <property type="entry name" value="Pyruvate kinase"/>
    <property type="match status" value="1"/>
</dbReference>
<dbReference type="InterPro" id="IPR040442">
    <property type="entry name" value="Pyrv_kinase-like_dom_sf"/>
</dbReference>
<evidence type="ECO:0000259" key="16">
    <source>
        <dbReference type="Pfam" id="PF00224"/>
    </source>
</evidence>
<dbReference type="SUPFAM" id="SSF50800">
    <property type="entry name" value="PK beta-barrel domain-like"/>
    <property type="match status" value="1"/>
</dbReference>
<evidence type="ECO:0000256" key="13">
    <source>
        <dbReference type="ARBA" id="ARBA00023317"/>
    </source>
</evidence>
<dbReference type="Gene3D" id="3.40.1380.20">
    <property type="entry name" value="Pyruvate kinase, C-terminal domain"/>
    <property type="match status" value="1"/>
</dbReference>
<dbReference type="Pfam" id="PF00224">
    <property type="entry name" value="PK"/>
    <property type="match status" value="2"/>
</dbReference>
<feature type="domain" description="Pyruvate kinase barrel" evidence="16">
    <location>
        <begin position="54"/>
        <end position="84"/>
    </location>
</feature>
<keyword evidence="12 15" id="KW-0324">Glycolysis</keyword>
<keyword evidence="6 15" id="KW-0808">Transferase</keyword>
<comment type="similarity">
    <text evidence="3 15">Belongs to the pyruvate kinase family.</text>
</comment>
<dbReference type="SUPFAM" id="SSF52935">
    <property type="entry name" value="PK C-terminal domain-like"/>
    <property type="match status" value="1"/>
</dbReference>
<comment type="caution">
    <text evidence="18">The sequence shown here is derived from an EMBL/GenBank/DDBJ whole genome shotgun (WGS) entry which is preliminary data.</text>
</comment>
<dbReference type="GO" id="GO:0005524">
    <property type="term" value="F:ATP binding"/>
    <property type="evidence" value="ECO:0007669"/>
    <property type="project" value="UniProtKB-KW"/>
</dbReference>
<keyword evidence="13" id="KW-0670">Pyruvate</keyword>
<evidence type="ECO:0000256" key="1">
    <source>
        <dbReference type="ARBA" id="ARBA00001958"/>
    </source>
</evidence>
<evidence type="ECO:0000256" key="4">
    <source>
        <dbReference type="ARBA" id="ARBA00011881"/>
    </source>
</evidence>